<evidence type="ECO:0000313" key="3">
    <source>
        <dbReference type="EMBL" id="RMI88924.1"/>
    </source>
</evidence>
<accession>A0A421NYB8</accession>
<dbReference type="AlphaFoldDB" id="A0A421NYB8"/>
<keyword evidence="1" id="KW-0472">Membrane</keyword>
<evidence type="ECO:0000259" key="2">
    <source>
        <dbReference type="Pfam" id="PF11178"/>
    </source>
</evidence>
<proteinExistence type="predicted"/>
<dbReference type="Proteomes" id="UP000283896">
    <property type="component" value="Unassembled WGS sequence"/>
</dbReference>
<dbReference type="InterPro" id="IPR021348">
    <property type="entry name" value="DUF2963"/>
</dbReference>
<keyword evidence="4" id="KW-1185">Reference proteome</keyword>
<evidence type="ECO:0000256" key="1">
    <source>
        <dbReference type="SAM" id="Phobius"/>
    </source>
</evidence>
<gene>
    <name evidence="3" type="ORF">PSSA1_v1c1290</name>
</gene>
<organism evidence="3 4">
    <name type="scientific">Candidatus Phytoplasma solani</name>
    <dbReference type="NCBI Taxonomy" id="69896"/>
    <lineage>
        <taxon>Bacteria</taxon>
        <taxon>Bacillati</taxon>
        <taxon>Mycoplasmatota</taxon>
        <taxon>Mollicutes</taxon>
        <taxon>Acholeplasmatales</taxon>
        <taxon>Acholeplasmataceae</taxon>
        <taxon>Candidatus Phytoplasma</taxon>
        <taxon>16SrXII (Stolbur group)</taxon>
    </lineage>
</organism>
<name>A0A421NYB8_9MOLU</name>
<keyword evidence="1" id="KW-0812">Transmembrane</keyword>
<comment type="caution">
    <text evidence="3">The sequence shown here is derived from an EMBL/GenBank/DDBJ whole genome shotgun (WGS) entry which is preliminary data.</text>
</comment>
<dbReference type="EMBL" id="MPBG01000002">
    <property type="protein sequence ID" value="RMI88924.1"/>
    <property type="molecule type" value="Genomic_DNA"/>
</dbReference>
<dbReference type="Pfam" id="PF11178">
    <property type="entry name" value="DUF2963"/>
    <property type="match status" value="2"/>
</dbReference>
<feature type="transmembrane region" description="Helical" evidence="1">
    <location>
        <begin position="20"/>
        <end position="38"/>
    </location>
</feature>
<feature type="domain" description="DUF2963" evidence="2">
    <location>
        <begin position="108"/>
        <end position="158"/>
    </location>
</feature>
<feature type="domain" description="DUF2963" evidence="2">
    <location>
        <begin position="159"/>
        <end position="208"/>
    </location>
</feature>
<evidence type="ECO:0000313" key="4">
    <source>
        <dbReference type="Proteomes" id="UP000283896"/>
    </source>
</evidence>
<keyword evidence="1" id="KW-1133">Transmembrane helix</keyword>
<protein>
    <recommendedName>
        <fullName evidence="2">DUF2963 domain-containing protein</fullName>
    </recommendedName>
</protein>
<reference evidence="4" key="1">
    <citation type="submission" date="2016-11" db="EMBL/GenBank/DDBJ databases">
        <title>Genome sequence of Candidatus Phytoplasma solani strain SA-1.</title>
        <authorList>
            <person name="Haryono M."/>
            <person name="Samarzija I."/>
            <person name="Seruga Music M."/>
            <person name="Hogenhout S."/>
            <person name="Kuo C.-H."/>
        </authorList>
    </citation>
    <scope>NUCLEOTIDE SEQUENCE [LARGE SCALE GENOMIC DNA]</scope>
    <source>
        <strain evidence="4">SA-1</strain>
    </source>
</reference>
<dbReference type="KEGG" id="psol:S284_00340"/>
<dbReference type="RefSeq" id="WP_023161157.1">
    <property type="nucleotide sequence ID" value="NC_022588.1"/>
</dbReference>
<sequence length="221" mass="26341">MCFSKIKEFHLKNMLIIWKLFWLVIIFMFCLFLVVVYYKVYFSKEFLVVTQPLPLTIKEDTFKADKLIVKDKSCQTTIKPSINISKKTFKNQSQSKHIKTCCHEKRFFYPDNKTINYIEKYDLLTQNCTQINYYNHNGTLFCVMKFDPITKYITKITYHQSDGVTISNIAKYNPQNGKKIQQIQYDANGMTIDYIDQYNDNEEKIQTIKYIIIECKNNLLN</sequence>